<dbReference type="SMART" id="SM00710">
    <property type="entry name" value="PbH1"/>
    <property type="match status" value="8"/>
</dbReference>
<dbReference type="InterPro" id="IPR011050">
    <property type="entry name" value="Pectin_lyase_fold/virulence"/>
</dbReference>
<evidence type="ECO:0000256" key="2">
    <source>
        <dbReference type="ARBA" id="ARBA00022741"/>
    </source>
</evidence>
<dbReference type="InterPro" id="IPR050773">
    <property type="entry name" value="CbxX/CfxQ_RuBisCO_ESX"/>
</dbReference>
<dbReference type="CDD" id="cd00009">
    <property type="entry name" value="AAA"/>
    <property type="match status" value="2"/>
</dbReference>
<dbReference type="Pfam" id="PF17866">
    <property type="entry name" value="AAA_lid_6"/>
    <property type="match status" value="2"/>
</dbReference>
<keyword evidence="2" id="KW-0547">Nucleotide-binding</keyword>
<dbReference type="Gene3D" id="3.40.50.300">
    <property type="entry name" value="P-loop containing nucleotide triphosphate hydrolases"/>
    <property type="match status" value="2"/>
</dbReference>
<dbReference type="InterPro" id="IPR012334">
    <property type="entry name" value="Pectin_lyas_fold"/>
</dbReference>
<evidence type="ECO:0000259" key="5">
    <source>
        <dbReference type="SMART" id="SM00382"/>
    </source>
</evidence>
<proteinExistence type="inferred from homology"/>
<dbReference type="PRINTS" id="PR00819">
    <property type="entry name" value="CBXCFQXSUPER"/>
</dbReference>
<dbReference type="EMBL" id="BAABHF010000009">
    <property type="protein sequence ID" value="GAA4485335.1"/>
    <property type="molecule type" value="Genomic_DNA"/>
</dbReference>
<feature type="region of interest" description="Disordered" evidence="4">
    <location>
        <begin position="399"/>
        <end position="432"/>
    </location>
</feature>
<comment type="caution">
    <text evidence="6">The sequence shown here is derived from an EMBL/GenBank/DDBJ whole genome shotgun (WGS) entry which is preliminary data.</text>
</comment>
<dbReference type="RefSeq" id="WP_345458018.1">
    <property type="nucleotide sequence ID" value="NZ_BAABHF010000009.1"/>
</dbReference>
<dbReference type="Gene3D" id="2.160.20.10">
    <property type="entry name" value="Single-stranded right-handed beta-helix, Pectin lyase-like"/>
    <property type="match status" value="2"/>
</dbReference>
<evidence type="ECO:0000256" key="1">
    <source>
        <dbReference type="ARBA" id="ARBA00010378"/>
    </source>
</evidence>
<dbReference type="Proteomes" id="UP001500503">
    <property type="component" value="Unassembled WGS sequence"/>
</dbReference>
<dbReference type="SUPFAM" id="SSF51126">
    <property type="entry name" value="Pectin lyase-like"/>
    <property type="match status" value="2"/>
</dbReference>
<dbReference type="InterPro" id="IPR041627">
    <property type="entry name" value="AAA_lid_6"/>
</dbReference>
<dbReference type="InterPro" id="IPR003959">
    <property type="entry name" value="ATPase_AAA_core"/>
</dbReference>
<feature type="compositionally biased region" description="Low complexity" evidence="4">
    <location>
        <begin position="399"/>
        <end position="413"/>
    </location>
</feature>
<evidence type="ECO:0000256" key="3">
    <source>
        <dbReference type="ARBA" id="ARBA00022840"/>
    </source>
</evidence>
<name>A0ABP8PEM7_9ACTN</name>
<reference evidence="7" key="1">
    <citation type="journal article" date="2019" name="Int. J. Syst. Evol. Microbiol.">
        <title>The Global Catalogue of Microorganisms (GCM) 10K type strain sequencing project: providing services to taxonomists for standard genome sequencing and annotation.</title>
        <authorList>
            <consortium name="The Broad Institute Genomics Platform"/>
            <consortium name="The Broad Institute Genome Sequencing Center for Infectious Disease"/>
            <person name="Wu L."/>
            <person name="Ma J."/>
        </authorList>
    </citation>
    <scope>NUCLEOTIDE SEQUENCE [LARGE SCALE GENOMIC DNA]</scope>
    <source>
        <strain evidence="7">JCM 17933</strain>
    </source>
</reference>
<dbReference type="InterPro" id="IPR027417">
    <property type="entry name" value="P-loop_NTPase"/>
</dbReference>
<dbReference type="PANTHER" id="PTHR43392">
    <property type="entry name" value="AAA-TYPE ATPASE FAMILY PROTEIN / ANKYRIN REPEAT FAMILY PROTEIN"/>
    <property type="match status" value="1"/>
</dbReference>
<dbReference type="SUPFAM" id="SSF52540">
    <property type="entry name" value="P-loop containing nucleoside triphosphate hydrolases"/>
    <property type="match status" value="2"/>
</dbReference>
<evidence type="ECO:0000256" key="4">
    <source>
        <dbReference type="SAM" id="MobiDB-lite"/>
    </source>
</evidence>
<dbReference type="InterPro" id="IPR003593">
    <property type="entry name" value="AAA+_ATPase"/>
</dbReference>
<dbReference type="InterPro" id="IPR000641">
    <property type="entry name" value="CbxX/CfxQ"/>
</dbReference>
<dbReference type="InterPro" id="IPR039448">
    <property type="entry name" value="Beta_helix"/>
</dbReference>
<evidence type="ECO:0000313" key="6">
    <source>
        <dbReference type="EMBL" id="GAA4485335.1"/>
    </source>
</evidence>
<comment type="similarity">
    <text evidence="1">Belongs to the CbxX/CfxQ family.</text>
</comment>
<feature type="domain" description="AAA+ ATPase" evidence="5">
    <location>
        <begin position="763"/>
        <end position="903"/>
    </location>
</feature>
<dbReference type="Gene3D" id="1.10.8.60">
    <property type="match status" value="2"/>
</dbReference>
<protein>
    <recommendedName>
        <fullName evidence="5">AAA+ ATPase domain-containing protein</fullName>
    </recommendedName>
</protein>
<gene>
    <name evidence="6" type="ORF">GCM10023191_009880</name>
</gene>
<evidence type="ECO:0000313" key="7">
    <source>
        <dbReference type="Proteomes" id="UP001500503"/>
    </source>
</evidence>
<keyword evidence="7" id="KW-1185">Reference proteome</keyword>
<dbReference type="Pfam" id="PF00004">
    <property type="entry name" value="AAA"/>
    <property type="match status" value="2"/>
</dbReference>
<keyword evidence="3" id="KW-0067">ATP-binding</keyword>
<sequence length="991" mass="104999">MPGFVVSQTNPQAFPTIADAANASGPPGERLRHIAVEPGVYRSDTLRYWGNAVITAVGGPGTVTLDCAGSYTLRVEGHVTLRGLTLRNGNAEGVPLEAVGGTLIVEQCEVVSKSSRAISVWDRAELFVRDSRVHGGGIVYSDSAGLVEHTEVFNADLCGIAIRNGSRVTVRDCRVQRAGEHGIWVAEGSTPLIERCEIEDSKAASILAQGRAKATIRDSRLRASGQSSLVVRDNASATAEDCLVTGSGADGVWVTANATLTARSVHIEDGRRNGVVVDELSTAAFEDCDITQAAICGLAVSGAGTARFTGGTITRSQFGASAANEGVLTLDGAKVSHHKNIGVAVDPGARAVLRDCTITGNAGQGIVTTAGSQVRMERVSSEANGADDIIGVEIGATADSTEATPAAPAEPVAKSGAADPDTSGTSGAAPEPNVDELLAELSAMVGLAGVKREIGKLVGLLRIAEQRRQAGLPHGPSVGRHMVFAGAPGTGKTTVARLYGRLLAALGVVPTGQFTEVSRKELVGQVLGETTQKTAAVFTKALGGVLFIDEAYTLSRRFGTGTDFGQEAIDTLVKLMEDHRDEIVVIVAGYSAEMRTFLTANPGLKSRISRTIEFENYSPAELTSITETLAAQYGFRFTEQAQASLLAHFQQARRDETFGNGREARRIFEAVVEQQALRLSGQDSRATAEELTLLLPEDLDGVVDTGLATRLGEVRDAGQLQAILDRLNEMIGLEAVKSQVRDTIDLIAATRRRRQEGLDAAPISSHLIFAGPPGTGKTTVARLYGELLAALGVLARGHFIEASRADLVGQYLGQTTQKTTAKFDEARGGVLFIDEVYTLSRQFGANADFGQEAIDTLVKLMEDHRDEVVVIVAGYTDEMDGFLAANPGLASRFSRTIAFTPYGPDELVDIFAGIAKSSGFDVPDSTRAAIRDHVAGRTERFDQGNGREIRKLFESAQTAHARRIAQLERGGSQATRDQLRTLLPTDVEETR</sequence>
<feature type="domain" description="AAA+ ATPase" evidence="5">
    <location>
        <begin position="478"/>
        <end position="618"/>
    </location>
</feature>
<accession>A0ABP8PEM7</accession>
<dbReference type="PANTHER" id="PTHR43392:SF2">
    <property type="entry name" value="AAA-TYPE ATPASE FAMILY PROTEIN _ ANKYRIN REPEAT FAMILY PROTEIN"/>
    <property type="match status" value="1"/>
</dbReference>
<dbReference type="InterPro" id="IPR006626">
    <property type="entry name" value="PbH1"/>
</dbReference>
<organism evidence="6 7">
    <name type="scientific">Actinoallomurus oryzae</name>
    <dbReference type="NCBI Taxonomy" id="502180"/>
    <lineage>
        <taxon>Bacteria</taxon>
        <taxon>Bacillati</taxon>
        <taxon>Actinomycetota</taxon>
        <taxon>Actinomycetes</taxon>
        <taxon>Streptosporangiales</taxon>
        <taxon>Thermomonosporaceae</taxon>
        <taxon>Actinoallomurus</taxon>
    </lineage>
</organism>
<dbReference type="SMART" id="SM00382">
    <property type="entry name" value="AAA"/>
    <property type="match status" value="2"/>
</dbReference>
<dbReference type="Pfam" id="PF13229">
    <property type="entry name" value="Beta_helix"/>
    <property type="match status" value="1"/>
</dbReference>